<dbReference type="Gene3D" id="1.10.260.40">
    <property type="entry name" value="lambda repressor-like DNA-binding domains"/>
    <property type="match status" value="1"/>
</dbReference>
<sequence length="72" mass="8508">MKKGKGRMELRDMIREKFRSEAACARKMGWSRQRFHPIASGKRLPNVRELNQIAAVLERSVDELLPLFLRKR</sequence>
<organism evidence="2">
    <name type="scientific">Podoviridae sp. ctzMH52</name>
    <dbReference type="NCBI Taxonomy" id="2826596"/>
    <lineage>
        <taxon>Viruses</taxon>
        <taxon>Duplodnaviria</taxon>
        <taxon>Heunggongvirae</taxon>
        <taxon>Uroviricota</taxon>
        <taxon>Caudoviricetes</taxon>
    </lineage>
</organism>
<protein>
    <submittedName>
        <fullName evidence="2">SOS-response transcriptional repressor</fullName>
    </submittedName>
</protein>
<dbReference type="InterPro" id="IPR001387">
    <property type="entry name" value="Cro/C1-type_HTH"/>
</dbReference>
<dbReference type="EMBL" id="BK015048">
    <property type="protein sequence ID" value="DAD88817.1"/>
    <property type="molecule type" value="Genomic_DNA"/>
</dbReference>
<feature type="domain" description="HTH cro/C1-type" evidence="1">
    <location>
        <begin position="40"/>
        <end position="64"/>
    </location>
</feature>
<proteinExistence type="predicted"/>
<dbReference type="GO" id="GO:0003677">
    <property type="term" value="F:DNA binding"/>
    <property type="evidence" value="ECO:0007669"/>
    <property type="project" value="InterPro"/>
</dbReference>
<dbReference type="InterPro" id="IPR010982">
    <property type="entry name" value="Lambda_DNA-bd_dom_sf"/>
</dbReference>
<evidence type="ECO:0000313" key="2">
    <source>
        <dbReference type="EMBL" id="DAD88817.1"/>
    </source>
</evidence>
<accession>A0A8S5N2I0</accession>
<evidence type="ECO:0000259" key="1">
    <source>
        <dbReference type="PROSITE" id="PS50943"/>
    </source>
</evidence>
<dbReference type="PROSITE" id="PS50943">
    <property type="entry name" value="HTH_CROC1"/>
    <property type="match status" value="1"/>
</dbReference>
<name>A0A8S5N2I0_9CAUD</name>
<reference evidence="2" key="1">
    <citation type="journal article" date="2021" name="Proc. Natl. Acad. Sci. U.S.A.">
        <title>A Catalog of Tens of Thousands of Viruses from Human Metagenomes Reveals Hidden Associations with Chronic Diseases.</title>
        <authorList>
            <person name="Tisza M.J."/>
            <person name="Buck C.B."/>
        </authorList>
    </citation>
    <scope>NUCLEOTIDE SEQUENCE</scope>
    <source>
        <strain evidence="2">CtzMH52</strain>
    </source>
</reference>
<dbReference type="SUPFAM" id="SSF47413">
    <property type="entry name" value="lambda repressor-like DNA-binding domains"/>
    <property type="match status" value="1"/>
</dbReference>